<dbReference type="InterPro" id="IPR014729">
    <property type="entry name" value="Rossmann-like_a/b/a_fold"/>
</dbReference>
<gene>
    <name evidence="2" type="ORF">DGYR_LOCUS7573</name>
</gene>
<organism evidence="2 3">
    <name type="scientific">Dimorphilus gyrociliatus</name>
    <dbReference type="NCBI Taxonomy" id="2664684"/>
    <lineage>
        <taxon>Eukaryota</taxon>
        <taxon>Metazoa</taxon>
        <taxon>Spiralia</taxon>
        <taxon>Lophotrochozoa</taxon>
        <taxon>Annelida</taxon>
        <taxon>Polychaeta</taxon>
        <taxon>Polychaeta incertae sedis</taxon>
        <taxon>Dinophilidae</taxon>
        <taxon>Dimorphilus</taxon>
    </lineage>
</organism>
<protein>
    <submittedName>
        <fullName evidence="2">DgyrCDS7937</fullName>
    </submittedName>
</protein>
<keyword evidence="3" id="KW-1185">Reference proteome</keyword>
<sequence>MICTITRYIIKNNRNIRLFSQRAEPDMTFKVLIAIDGSEQCRNAFDWYLKMLHSSNNSVVLATVSDTQVQPAYAFRAGLALPQEQWKAMVAEDEKRVKDLLSTYGTSLKANGIPYKTRAEVGSNAGQHLCHMAKKEKADMIVMGTRGLGTVRRTVLGSVSDYVLHHSTVPVSICPLS</sequence>
<evidence type="ECO:0000313" key="3">
    <source>
        <dbReference type="Proteomes" id="UP000549394"/>
    </source>
</evidence>
<feature type="domain" description="UspA" evidence="1">
    <location>
        <begin position="27"/>
        <end position="174"/>
    </location>
</feature>
<proteinExistence type="predicted"/>
<dbReference type="SUPFAM" id="SSF52402">
    <property type="entry name" value="Adenine nucleotide alpha hydrolases-like"/>
    <property type="match status" value="1"/>
</dbReference>
<dbReference type="PANTHER" id="PTHR46989">
    <property type="entry name" value="USP DOMAIN-CONTAINING PROTEIN"/>
    <property type="match status" value="1"/>
</dbReference>
<dbReference type="PANTHER" id="PTHR46989:SF3">
    <property type="entry name" value="USPA DOMAIN-CONTAINING PROTEIN"/>
    <property type="match status" value="1"/>
</dbReference>
<accession>A0A7I8VSS3</accession>
<dbReference type="AlphaFoldDB" id="A0A7I8VSS3"/>
<dbReference type="InterPro" id="IPR006016">
    <property type="entry name" value="UspA"/>
</dbReference>
<dbReference type="OrthoDB" id="843225at2759"/>
<evidence type="ECO:0000259" key="1">
    <source>
        <dbReference type="Pfam" id="PF00582"/>
    </source>
</evidence>
<dbReference type="EMBL" id="CAJFCJ010000009">
    <property type="protein sequence ID" value="CAD5119313.1"/>
    <property type="molecule type" value="Genomic_DNA"/>
</dbReference>
<dbReference type="CDD" id="cd23659">
    <property type="entry name" value="USP_At3g01520-like"/>
    <property type="match status" value="1"/>
</dbReference>
<dbReference type="InterPro" id="IPR006015">
    <property type="entry name" value="Universal_stress_UspA"/>
</dbReference>
<evidence type="ECO:0000313" key="2">
    <source>
        <dbReference type="EMBL" id="CAD5119313.1"/>
    </source>
</evidence>
<dbReference type="Proteomes" id="UP000549394">
    <property type="component" value="Unassembled WGS sequence"/>
</dbReference>
<comment type="caution">
    <text evidence="2">The sequence shown here is derived from an EMBL/GenBank/DDBJ whole genome shotgun (WGS) entry which is preliminary data.</text>
</comment>
<dbReference type="Gene3D" id="3.40.50.620">
    <property type="entry name" value="HUPs"/>
    <property type="match status" value="1"/>
</dbReference>
<dbReference type="PRINTS" id="PR01438">
    <property type="entry name" value="UNVRSLSTRESS"/>
</dbReference>
<dbReference type="Pfam" id="PF00582">
    <property type="entry name" value="Usp"/>
    <property type="match status" value="1"/>
</dbReference>
<reference evidence="2 3" key="1">
    <citation type="submission" date="2020-08" db="EMBL/GenBank/DDBJ databases">
        <authorList>
            <person name="Hejnol A."/>
        </authorList>
    </citation>
    <scope>NUCLEOTIDE SEQUENCE [LARGE SCALE GENOMIC DNA]</scope>
</reference>
<name>A0A7I8VSS3_9ANNE</name>